<feature type="transmembrane region" description="Helical" evidence="1">
    <location>
        <begin position="94"/>
        <end position="114"/>
    </location>
</feature>
<evidence type="ECO:0000313" key="2">
    <source>
        <dbReference type="EMBL" id="KAG7041102.1"/>
    </source>
</evidence>
<comment type="caution">
    <text evidence="2">The sequence shown here is derived from an EMBL/GenBank/DDBJ whole genome shotgun (WGS) entry which is preliminary data.</text>
</comment>
<keyword evidence="1" id="KW-1133">Transmembrane helix</keyword>
<reference evidence="2" key="1">
    <citation type="submission" date="2021-05" db="EMBL/GenBank/DDBJ databases">
        <title>Comparative genomics of three Colletotrichum scovillei strains and genetic complementation revealed genes involved fungal growth and virulence on chili pepper.</title>
        <authorList>
            <person name="Hsieh D.-K."/>
            <person name="Chuang S.-C."/>
            <person name="Chen C.-Y."/>
            <person name="Chao Y.-T."/>
            <person name="Lu M.-Y.J."/>
            <person name="Lee M.-H."/>
            <person name="Shih M.-C."/>
        </authorList>
    </citation>
    <scope>NUCLEOTIDE SEQUENCE</scope>
    <source>
        <strain evidence="2">Coll-153</strain>
    </source>
</reference>
<proteinExistence type="predicted"/>
<evidence type="ECO:0000256" key="1">
    <source>
        <dbReference type="SAM" id="Phobius"/>
    </source>
</evidence>
<name>A0A9P7QR79_9PEZI</name>
<keyword evidence="3" id="KW-1185">Reference proteome</keyword>
<protein>
    <submittedName>
        <fullName evidence="2">Uncharacterized protein</fullName>
    </submittedName>
</protein>
<dbReference type="Proteomes" id="UP000699042">
    <property type="component" value="Unassembled WGS sequence"/>
</dbReference>
<organism evidence="2 3">
    <name type="scientific">Colletotrichum scovillei</name>
    <dbReference type="NCBI Taxonomy" id="1209932"/>
    <lineage>
        <taxon>Eukaryota</taxon>
        <taxon>Fungi</taxon>
        <taxon>Dikarya</taxon>
        <taxon>Ascomycota</taxon>
        <taxon>Pezizomycotina</taxon>
        <taxon>Sordariomycetes</taxon>
        <taxon>Hypocreomycetidae</taxon>
        <taxon>Glomerellales</taxon>
        <taxon>Glomerellaceae</taxon>
        <taxon>Colletotrichum</taxon>
        <taxon>Colletotrichum acutatum species complex</taxon>
    </lineage>
</organism>
<sequence>MFDMKKAVITSGPPPFTIISSYVSRHCLSRYRVYQLPLHTSGLFTVHPVKSHLTPRSHLSPCQAEVRQMRGLAAMVKPSLLSLMEWLNADEGNFQLLFLMATVAVGAISIVKGLGLRQARATERDSELRVMVL</sequence>
<evidence type="ECO:0000313" key="3">
    <source>
        <dbReference type="Proteomes" id="UP000699042"/>
    </source>
</evidence>
<dbReference type="AlphaFoldDB" id="A0A9P7QR79"/>
<keyword evidence="1" id="KW-0812">Transmembrane</keyword>
<dbReference type="EMBL" id="JAESDN010000016">
    <property type="protein sequence ID" value="KAG7041102.1"/>
    <property type="molecule type" value="Genomic_DNA"/>
</dbReference>
<accession>A0A9P7QR79</accession>
<keyword evidence="1" id="KW-0472">Membrane</keyword>
<gene>
    <name evidence="2" type="ORF">JMJ77_008807</name>
</gene>